<keyword evidence="6 9" id="KW-0518">Myosin</keyword>
<evidence type="ECO:0000256" key="9">
    <source>
        <dbReference type="PROSITE-ProRule" id="PRU00782"/>
    </source>
</evidence>
<dbReference type="GO" id="GO:0044295">
    <property type="term" value="C:axonal growth cone"/>
    <property type="evidence" value="ECO:0007669"/>
    <property type="project" value="TreeGrafter"/>
</dbReference>
<keyword evidence="9" id="KW-0009">Actin-binding</keyword>
<dbReference type="PROSITE" id="PS51456">
    <property type="entry name" value="MYOSIN_MOTOR"/>
    <property type="match status" value="1"/>
</dbReference>
<dbReference type="InterPro" id="IPR027417">
    <property type="entry name" value="P-loop_NTPase"/>
</dbReference>
<dbReference type="GO" id="GO:0035556">
    <property type="term" value="P:intracellular signal transduction"/>
    <property type="evidence" value="ECO:0007669"/>
    <property type="project" value="InterPro"/>
</dbReference>
<dbReference type="FunFam" id="1.10.10.820:FF:000003">
    <property type="entry name" value="unconventional myosin-IXa isoform X1"/>
    <property type="match status" value="1"/>
</dbReference>
<dbReference type="GO" id="GO:0005737">
    <property type="term" value="C:cytoplasm"/>
    <property type="evidence" value="ECO:0007669"/>
    <property type="project" value="UniProtKB-SubCell"/>
</dbReference>
<keyword evidence="7" id="KW-0472">Membrane</keyword>
<dbReference type="GO" id="GO:0000146">
    <property type="term" value="F:microfilament motor activity"/>
    <property type="evidence" value="ECO:0007669"/>
    <property type="project" value="InterPro"/>
</dbReference>
<organism evidence="11 12">
    <name type="scientific">Neotoma lepida</name>
    <name type="common">Desert woodrat</name>
    <dbReference type="NCBI Taxonomy" id="56216"/>
    <lineage>
        <taxon>Eukaryota</taxon>
        <taxon>Metazoa</taxon>
        <taxon>Chordata</taxon>
        <taxon>Craniata</taxon>
        <taxon>Vertebrata</taxon>
        <taxon>Euteleostomi</taxon>
        <taxon>Mammalia</taxon>
        <taxon>Eutheria</taxon>
        <taxon>Euarchontoglires</taxon>
        <taxon>Glires</taxon>
        <taxon>Rodentia</taxon>
        <taxon>Myomorpha</taxon>
        <taxon>Muroidea</taxon>
        <taxon>Cricetidae</taxon>
        <taxon>Neotominae</taxon>
        <taxon>Neotoma</taxon>
    </lineage>
</organism>
<dbReference type="Gene3D" id="3.40.850.10">
    <property type="entry name" value="Kinesin motor domain"/>
    <property type="match status" value="1"/>
</dbReference>
<evidence type="ECO:0000256" key="5">
    <source>
        <dbReference type="ARBA" id="ARBA00022840"/>
    </source>
</evidence>
<dbReference type="SUPFAM" id="SSF52540">
    <property type="entry name" value="P-loop containing nucleoside triphosphate hydrolases"/>
    <property type="match status" value="1"/>
</dbReference>
<dbReference type="Gene3D" id="1.20.58.530">
    <property type="match status" value="1"/>
</dbReference>
<dbReference type="GO" id="GO:0051015">
    <property type="term" value="F:actin filament binding"/>
    <property type="evidence" value="ECO:0007669"/>
    <property type="project" value="TreeGrafter"/>
</dbReference>
<evidence type="ECO:0000313" key="12">
    <source>
        <dbReference type="Proteomes" id="UP000092124"/>
    </source>
</evidence>
<reference evidence="11 12" key="1">
    <citation type="submission" date="2016-06" db="EMBL/GenBank/DDBJ databases">
        <title>The Draft Genome Sequence and Annotation of the Desert Woodrat Neotoma lepida.</title>
        <authorList>
            <person name="Campbell M."/>
            <person name="Oakeson K.F."/>
            <person name="Yandell M."/>
            <person name="Halpert J.R."/>
            <person name="Dearing D."/>
        </authorList>
    </citation>
    <scope>NUCLEOTIDE SEQUENCE [LARGE SCALE GENOMIC DNA]</scope>
    <source>
        <strain evidence="11">417</strain>
        <tissue evidence="11">Liver</tissue>
    </source>
</reference>
<dbReference type="OrthoDB" id="312459at2759"/>
<comment type="caution">
    <text evidence="11">The sequence shown here is derived from an EMBL/GenBank/DDBJ whole genome shotgun (WGS) entry which is preliminary data.</text>
</comment>
<dbReference type="Pfam" id="PF00063">
    <property type="entry name" value="Myosin_head"/>
    <property type="match status" value="2"/>
</dbReference>
<dbReference type="InterPro" id="IPR046987">
    <property type="entry name" value="Myo9"/>
</dbReference>
<dbReference type="GO" id="GO:0045198">
    <property type="term" value="P:establishment of epithelial cell apical/basal polarity"/>
    <property type="evidence" value="ECO:0007669"/>
    <property type="project" value="TreeGrafter"/>
</dbReference>
<evidence type="ECO:0000259" key="10">
    <source>
        <dbReference type="PROSITE" id="PS51456"/>
    </source>
</evidence>
<keyword evidence="8" id="KW-0505">Motor protein</keyword>
<comment type="similarity">
    <text evidence="9">Belongs to the TRAFAC class myosin-kinesin ATPase superfamily. Myosin family.</text>
</comment>
<dbReference type="SMART" id="SM00242">
    <property type="entry name" value="MYSc"/>
    <property type="match status" value="1"/>
</dbReference>
<gene>
    <name evidence="11" type="ORF">A6R68_13336</name>
</gene>
<dbReference type="GO" id="GO:0005524">
    <property type="term" value="F:ATP binding"/>
    <property type="evidence" value="ECO:0007669"/>
    <property type="project" value="UniProtKB-KW"/>
</dbReference>
<dbReference type="InterPro" id="IPR036961">
    <property type="entry name" value="Kinesin_motor_dom_sf"/>
</dbReference>
<evidence type="ECO:0000256" key="8">
    <source>
        <dbReference type="ARBA" id="ARBA00023175"/>
    </source>
</evidence>
<keyword evidence="5" id="KW-0067">ATP-binding</keyword>
<dbReference type="GO" id="GO:0016020">
    <property type="term" value="C:membrane"/>
    <property type="evidence" value="ECO:0007669"/>
    <property type="project" value="UniProtKB-SubCell"/>
</dbReference>
<dbReference type="PANTHER" id="PTHR46184">
    <property type="entry name" value="UNCONVENTIONAL MYOSIN-IXB-LIKE PROTEIN"/>
    <property type="match status" value="1"/>
</dbReference>
<proteinExistence type="inferred from homology"/>
<dbReference type="Proteomes" id="UP000092124">
    <property type="component" value="Unassembled WGS sequence"/>
</dbReference>
<dbReference type="GO" id="GO:0005884">
    <property type="term" value="C:actin filament"/>
    <property type="evidence" value="ECO:0007669"/>
    <property type="project" value="TreeGrafter"/>
</dbReference>
<protein>
    <recommendedName>
        <fullName evidence="10">Myosin motor domain-containing protein</fullName>
    </recommendedName>
</protein>
<keyword evidence="3" id="KW-0963">Cytoplasm</keyword>
<dbReference type="Gene3D" id="1.10.10.820">
    <property type="match status" value="1"/>
</dbReference>
<accession>A0A1A6H2P8</accession>
<dbReference type="PANTHER" id="PTHR46184:SF3">
    <property type="entry name" value="UNCONVENTIONAL MYOSIN-IXA"/>
    <property type="match status" value="1"/>
</dbReference>
<comment type="caution">
    <text evidence="9">Lacks conserved residue(s) required for the propagation of feature annotation.</text>
</comment>
<keyword evidence="12" id="KW-1185">Reference proteome</keyword>
<evidence type="ECO:0000256" key="7">
    <source>
        <dbReference type="ARBA" id="ARBA00023136"/>
    </source>
</evidence>
<dbReference type="EMBL" id="LZPO01055199">
    <property type="protein sequence ID" value="OBS72085.1"/>
    <property type="molecule type" value="Genomic_DNA"/>
</dbReference>
<evidence type="ECO:0000313" key="11">
    <source>
        <dbReference type="EMBL" id="OBS72085.1"/>
    </source>
</evidence>
<evidence type="ECO:0000256" key="4">
    <source>
        <dbReference type="ARBA" id="ARBA00022741"/>
    </source>
</evidence>
<dbReference type="STRING" id="56216.A0A1A6H2P8"/>
<comment type="subcellular location">
    <subcellularLocation>
        <location evidence="2">Cytoplasm</location>
    </subcellularLocation>
    <subcellularLocation>
        <location evidence="1">Membrane</location>
    </subcellularLocation>
</comment>
<keyword evidence="4" id="KW-0547">Nucleotide-binding</keyword>
<evidence type="ECO:0000256" key="2">
    <source>
        <dbReference type="ARBA" id="ARBA00004496"/>
    </source>
</evidence>
<dbReference type="InterPro" id="IPR001609">
    <property type="entry name" value="Myosin_head_motor_dom-like"/>
</dbReference>
<evidence type="ECO:0000256" key="6">
    <source>
        <dbReference type="ARBA" id="ARBA00023123"/>
    </source>
</evidence>
<name>A0A1A6H2P8_NEOLE</name>
<evidence type="ECO:0000256" key="3">
    <source>
        <dbReference type="ARBA" id="ARBA00022490"/>
    </source>
</evidence>
<dbReference type="AlphaFoldDB" id="A0A1A6H2P8"/>
<dbReference type="GO" id="GO:0016459">
    <property type="term" value="C:myosin complex"/>
    <property type="evidence" value="ECO:0007669"/>
    <property type="project" value="UniProtKB-KW"/>
</dbReference>
<feature type="domain" description="Myosin motor" evidence="10">
    <location>
        <begin position="1"/>
        <end position="215"/>
    </location>
</feature>
<dbReference type="GO" id="GO:0005096">
    <property type="term" value="F:GTPase activator activity"/>
    <property type="evidence" value="ECO:0007669"/>
    <property type="project" value="InterPro"/>
</dbReference>
<evidence type="ECO:0000256" key="1">
    <source>
        <dbReference type="ARBA" id="ARBA00004370"/>
    </source>
</evidence>
<sequence length="215" mass="25638">MFGAFGLAAEREREGRVWKPREKGNYHVFYYLLAGASEEERLAFHLKQPEEYHYLNQDCFTVEGEDLRHDFERLQLAMEMVKEEMLFEALVTRKTTLSIGVLDIFGFEDYENNSFEQFCINFANERLQHYFNQHIFKLEQHLLEVNSLKHLTRLTLQDRITKSLLHLHKKKKPPSISAQFQVFLKEHERQHLQDLLHQEVLRRIILLQHVSGGIT</sequence>